<dbReference type="InterPro" id="IPR050794">
    <property type="entry name" value="CPA2_transporter"/>
</dbReference>
<proteinExistence type="predicted"/>
<reference evidence="7" key="1">
    <citation type="journal article" date="2010" name="Nat. Biotechnol.">
        <title>Draft genome sequence of the oilseed species Ricinus communis.</title>
        <authorList>
            <person name="Chan A.P."/>
            <person name="Crabtree J."/>
            <person name="Zhao Q."/>
            <person name="Lorenzi H."/>
            <person name="Orvis J."/>
            <person name="Puiu D."/>
            <person name="Melake-Berhan A."/>
            <person name="Jones K.M."/>
            <person name="Redman J."/>
            <person name="Chen G."/>
            <person name="Cahoon E.B."/>
            <person name="Gedil M."/>
            <person name="Stanke M."/>
            <person name="Haas B.J."/>
            <person name="Wortman J.R."/>
            <person name="Fraser-Liggett C.M."/>
            <person name="Ravel J."/>
            <person name="Rabinowicz P.D."/>
        </authorList>
    </citation>
    <scope>NUCLEOTIDE SEQUENCE [LARGE SCALE GENOMIC DNA]</scope>
    <source>
        <strain evidence="7">cv. Hale</strain>
    </source>
</reference>
<dbReference type="eggNOG" id="KOG1650">
    <property type="taxonomic scope" value="Eukaryota"/>
</dbReference>
<sequence length="82" mass="9046">MENIGHGWRLFNKRVLKKSPCSVVIFVDRGFGNGARTPGPNSPVVERVCVMFFGGPNDCETLELGGRMAEHLAIKVTVVRFV</sequence>
<keyword evidence="7" id="KW-1185">Reference proteome</keyword>
<dbReference type="Pfam" id="PF23256">
    <property type="entry name" value="CHX17_2nd"/>
    <property type="match status" value="1"/>
</dbReference>
<dbReference type="GO" id="GO:0006813">
    <property type="term" value="P:potassium ion transport"/>
    <property type="evidence" value="ECO:0007669"/>
    <property type="project" value="UniProtKB-KW"/>
</dbReference>
<dbReference type="AlphaFoldDB" id="B9T1R4"/>
<keyword evidence="2" id="KW-0633">Potassium transport</keyword>
<organism evidence="6 7">
    <name type="scientific">Ricinus communis</name>
    <name type="common">Castor bean</name>
    <dbReference type="NCBI Taxonomy" id="3988"/>
    <lineage>
        <taxon>Eukaryota</taxon>
        <taxon>Viridiplantae</taxon>
        <taxon>Streptophyta</taxon>
        <taxon>Embryophyta</taxon>
        <taxon>Tracheophyta</taxon>
        <taxon>Spermatophyta</taxon>
        <taxon>Magnoliopsida</taxon>
        <taxon>eudicotyledons</taxon>
        <taxon>Gunneridae</taxon>
        <taxon>Pentapetalae</taxon>
        <taxon>rosids</taxon>
        <taxon>fabids</taxon>
        <taxon>Malpighiales</taxon>
        <taxon>Euphorbiaceae</taxon>
        <taxon>Acalyphoideae</taxon>
        <taxon>Acalypheae</taxon>
        <taxon>Ricinus</taxon>
    </lineage>
</organism>
<evidence type="ECO:0000259" key="5">
    <source>
        <dbReference type="Pfam" id="PF23256"/>
    </source>
</evidence>
<accession>B9T1R4</accession>
<dbReference type="InterPro" id="IPR057291">
    <property type="entry name" value="CHX17_2nd"/>
</dbReference>
<dbReference type="PANTHER" id="PTHR32468:SF0">
    <property type="entry name" value="K(+)_H(+) ANTIPORTER 1"/>
    <property type="match status" value="1"/>
</dbReference>
<feature type="domain" description="Cation/H(+) antiporter central" evidence="5">
    <location>
        <begin position="3"/>
        <end position="36"/>
    </location>
</feature>
<dbReference type="InParanoid" id="B9T1R4"/>
<keyword evidence="3" id="KW-0630">Potassium</keyword>
<evidence type="ECO:0000256" key="2">
    <source>
        <dbReference type="ARBA" id="ARBA00022538"/>
    </source>
</evidence>
<evidence type="ECO:0000256" key="1">
    <source>
        <dbReference type="ARBA" id="ARBA00022448"/>
    </source>
</evidence>
<evidence type="ECO:0000256" key="3">
    <source>
        <dbReference type="ARBA" id="ARBA00022958"/>
    </source>
</evidence>
<dbReference type="PANTHER" id="PTHR32468">
    <property type="entry name" value="CATION/H + ANTIPORTER"/>
    <property type="match status" value="1"/>
</dbReference>
<evidence type="ECO:0000313" key="6">
    <source>
        <dbReference type="EMBL" id="EEF30201.1"/>
    </source>
</evidence>
<name>B9T1R4_RICCO</name>
<evidence type="ECO:0000313" key="7">
    <source>
        <dbReference type="Proteomes" id="UP000008311"/>
    </source>
</evidence>
<protein>
    <recommendedName>
        <fullName evidence="5">Cation/H(+) antiporter central domain-containing protein</fullName>
    </recommendedName>
</protein>
<keyword evidence="1" id="KW-0813">Transport</keyword>
<gene>
    <name evidence="6" type="ORF">RCOM_0462750</name>
</gene>
<keyword evidence="4" id="KW-0406">Ion transport</keyword>
<dbReference type="EMBL" id="EQ974356">
    <property type="protein sequence ID" value="EEF30201.1"/>
    <property type="molecule type" value="Genomic_DNA"/>
</dbReference>
<dbReference type="Proteomes" id="UP000008311">
    <property type="component" value="Unassembled WGS sequence"/>
</dbReference>
<evidence type="ECO:0000256" key="4">
    <source>
        <dbReference type="ARBA" id="ARBA00023065"/>
    </source>
</evidence>